<dbReference type="AlphaFoldDB" id="A0A1F5KRU1"/>
<dbReference type="PRINTS" id="PR00131">
    <property type="entry name" value="GLHYDRLASE1"/>
</dbReference>
<comment type="similarity">
    <text evidence="1 4">Belongs to the glycosyl hydrolase 1 family.</text>
</comment>
<evidence type="ECO:0008006" key="7">
    <source>
        <dbReference type="Google" id="ProtNLM"/>
    </source>
</evidence>
<protein>
    <recommendedName>
        <fullName evidence="7">Beta-glucosidase</fullName>
    </recommendedName>
</protein>
<accession>A0A1F5KRU1</accession>
<evidence type="ECO:0000313" key="5">
    <source>
        <dbReference type="EMBL" id="OGE43657.1"/>
    </source>
</evidence>
<keyword evidence="2" id="KW-0378">Hydrolase</keyword>
<dbReference type="PANTHER" id="PTHR10353:SF209">
    <property type="entry name" value="GALACTOLIPID GALACTOSYLTRANSFERASE SFR2, CHLOROPLASTIC"/>
    <property type="match status" value="1"/>
</dbReference>
<dbReference type="Proteomes" id="UP000178565">
    <property type="component" value="Unassembled WGS sequence"/>
</dbReference>
<evidence type="ECO:0000256" key="3">
    <source>
        <dbReference type="ARBA" id="ARBA00023295"/>
    </source>
</evidence>
<dbReference type="PANTHER" id="PTHR10353">
    <property type="entry name" value="GLYCOSYL HYDROLASE"/>
    <property type="match status" value="1"/>
</dbReference>
<dbReference type="Pfam" id="PF00232">
    <property type="entry name" value="Glyco_hydro_1"/>
    <property type="match status" value="2"/>
</dbReference>
<evidence type="ECO:0000256" key="2">
    <source>
        <dbReference type="ARBA" id="ARBA00022801"/>
    </source>
</evidence>
<organism evidence="5 6">
    <name type="scientific">Candidatus Daviesbacteria bacterium RIFCSPLOWO2_01_FULL_39_12</name>
    <dbReference type="NCBI Taxonomy" id="1797785"/>
    <lineage>
        <taxon>Bacteria</taxon>
        <taxon>Candidatus Daviesiibacteriota</taxon>
    </lineage>
</organism>
<keyword evidence="3" id="KW-0326">Glycosidase</keyword>
<dbReference type="SUPFAM" id="SSF51445">
    <property type="entry name" value="(Trans)glycosidases"/>
    <property type="match status" value="1"/>
</dbReference>
<name>A0A1F5KRU1_9BACT</name>
<sequence length="429" mass="50469">MPLHPREKHDHATLKFPDGFLWGTATSAHQVEGGNIHSDWWEWEQTKPPSLRSGKACDQYHLYEEDFDLAKSLNQNAHRLSIEWSRIEPVMGEYDYHAIEHYKGVLKALKDRHFQVMLTLWHFTLPKWVADLGGWENSKTVEYFLRFVKKIVPQIGEYVDFWITLNEPSVYVYQSYTVGEWPPQKKSKWASIKVTWNLAQAHKKAYRLLHQLTRGKPVGFSQNIQSFETPHKHSFLEQFSVIISDILENHSFYFLTKKSNDFLGINYYFHHRFNHLTLEDISEVTKLSVDTTHDVSDLGWEIYPEGMFDVLTDFADGLPTYITECGIASTNDDRRVRFLVHYLQEVYRAIKTGADVKGFFYWSLIDNFEWHHGFEPRFGLVEVDYQTQKRIIRPSAKVYAEIIEHNGIPHKLMKFIGHRVSAEEVLEQK</sequence>
<dbReference type="Gene3D" id="3.20.20.80">
    <property type="entry name" value="Glycosidases"/>
    <property type="match status" value="1"/>
</dbReference>
<dbReference type="InterPro" id="IPR017853">
    <property type="entry name" value="GH"/>
</dbReference>
<gene>
    <name evidence="5" type="ORF">A3B45_01260</name>
</gene>
<dbReference type="InterPro" id="IPR033132">
    <property type="entry name" value="GH_1_N_CS"/>
</dbReference>
<evidence type="ECO:0000256" key="4">
    <source>
        <dbReference type="RuleBase" id="RU003690"/>
    </source>
</evidence>
<dbReference type="GO" id="GO:0005975">
    <property type="term" value="P:carbohydrate metabolic process"/>
    <property type="evidence" value="ECO:0007669"/>
    <property type="project" value="InterPro"/>
</dbReference>
<dbReference type="EMBL" id="MFDM01000015">
    <property type="protein sequence ID" value="OGE43657.1"/>
    <property type="molecule type" value="Genomic_DNA"/>
</dbReference>
<dbReference type="GO" id="GO:0008422">
    <property type="term" value="F:beta-glucosidase activity"/>
    <property type="evidence" value="ECO:0007669"/>
    <property type="project" value="TreeGrafter"/>
</dbReference>
<reference evidence="5 6" key="1">
    <citation type="journal article" date="2016" name="Nat. Commun.">
        <title>Thousands of microbial genomes shed light on interconnected biogeochemical processes in an aquifer system.</title>
        <authorList>
            <person name="Anantharaman K."/>
            <person name="Brown C.T."/>
            <person name="Hug L.A."/>
            <person name="Sharon I."/>
            <person name="Castelle C.J."/>
            <person name="Probst A.J."/>
            <person name="Thomas B.C."/>
            <person name="Singh A."/>
            <person name="Wilkins M.J."/>
            <person name="Karaoz U."/>
            <person name="Brodie E.L."/>
            <person name="Williams K.H."/>
            <person name="Hubbard S.S."/>
            <person name="Banfield J.F."/>
        </authorList>
    </citation>
    <scope>NUCLEOTIDE SEQUENCE [LARGE SCALE GENOMIC DNA]</scope>
</reference>
<dbReference type="PROSITE" id="PS00653">
    <property type="entry name" value="GLYCOSYL_HYDROL_F1_2"/>
    <property type="match status" value="1"/>
</dbReference>
<dbReference type="InterPro" id="IPR001360">
    <property type="entry name" value="Glyco_hydro_1"/>
</dbReference>
<comment type="caution">
    <text evidence="5">The sequence shown here is derived from an EMBL/GenBank/DDBJ whole genome shotgun (WGS) entry which is preliminary data.</text>
</comment>
<dbReference type="STRING" id="1797785.A3B45_01260"/>
<evidence type="ECO:0000313" key="6">
    <source>
        <dbReference type="Proteomes" id="UP000178565"/>
    </source>
</evidence>
<proteinExistence type="inferred from homology"/>
<evidence type="ECO:0000256" key="1">
    <source>
        <dbReference type="ARBA" id="ARBA00010838"/>
    </source>
</evidence>